<feature type="region of interest" description="Disordered" evidence="7">
    <location>
        <begin position="986"/>
        <end position="1005"/>
    </location>
</feature>
<keyword evidence="4 8" id="KW-1133">Transmembrane helix</keyword>
<feature type="region of interest" description="Disordered" evidence="7">
    <location>
        <begin position="629"/>
        <end position="681"/>
    </location>
</feature>
<feature type="transmembrane region" description="Helical" evidence="8">
    <location>
        <begin position="1282"/>
        <end position="1302"/>
    </location>
</feature>
<keyword evidence="2" id="KW-1003">Cell membrane</keyword>
<organism evidence="10 11">
    <name type="scientific">Streptomyces coeruleoprunus</name>
    <dbReference type="NCBI Taxonomy" id="285563"/>
    <lineage>
        <taxon>Bacteria</taxon>
        <taxon>Bacillati</taxon>
        <taxon>Actinomycetota</taxon>
        <taxon>Actinomycetes</taxon>
        <taxon>Kitasatosporales</taxon>
        <taxon>Streptomycetaceae</taxon>
        <taxon>Streptomyces</taxon>
    </lineage>
</organism>
<evidence type="ECO:0000256" key="7">
    <source>
        <dbReference type="SAM" id="MobiDB-lite"/>
    </source>
</evidence>
<gene>
    <name evidence="10" type="ORF">ACFPM3_17035</name>
</gene>
<feature type="transmembrane region" description="Helical" evidence="8">
    <location>
        <begin position="296"/>
        <end position="320"/>
    </location>
</feature>
<evidence type="ECO:0000256" key="6">
    <source>
        <dbReference type="ARBA" id="ARBA00038076"/>
    </source>
</evidence>
<feature type="compositionally biased region" description="Low complexity" evidence="7">
    <location>
        <begin position="670"/>
        <end position="681"/>
    </location>
</feature>
<feature type="domain" description="ABC3 transporter permease C-terminal" evidence="9">
    <location>
        <begin position="300"/>
        <end position="416"/>
    </location>
</feature>
<feature type="transmembrane region" description="Helical" evidence="8">
    <location>
        <begin position="427"/>
        <end position="448"/>
    </location>
</feature>
<dbReference type="InterPro" id="IPR050250">
    <property type="entry name" value="Macrolide_Exporter_MacB"/>
</dbReference>
<dbReference type="Pfam" id="PF02687">
    <property type="entry name" value="FtsX"/>
    <property type="match status" value="2"/>
</dbReference>
<evidence type="ECO:0000256" key="3">
    <source>
        <dbReference type="ARBA" id="ARBA00022692"/>
    </source>
</evidence>
<evidence type="ECO:0000259" key="9">
    <source>
        <dbReference type="Pfam" id="PF02687"/>
    </source>
</evidence>
<keyword evidence="11" id="KW-1185">Reference proteome</keyword>
<sequence>MTGLLFLRVRGHHGPLAAALLAILTTTTILATLAAFAGSAGDAGLRHALRTRDAAAAALLVTTETTRTPPAAADRAVLRGAREAFGQLPVTLSRFDLSGPYALPRPAAARGGEPDLAEFGAVDRSRVRLTAGSWPAAAGPGPGGVTEVAVPEAAARRLGLTPGPRTVRLTGRMDAPDVLVRVSGVYRPADPADPYWQLDRLGGRGVRTDTFTTYGPLLTHPAALGTGRIPRRQMSWLATADFGTLRADHVDALRTAAREAKEFRAARPELAGDAVVRTALPDTLDRLERALLVSRATLLVVSAQLALLAGYALLLVARLLTAGRTAETRLLLARGASRRRVASLAALEALLLALPAAVCGPLLAGPLTRLLAERGLPGGAGPLLDTGPTPQVWLTGAAVALACAAAVATPALGAARTAGGRPRTLPAPLRAGADLALLAVAAVAYWQLGRRTSGSGTLTADREGRLGIDPLLVAAPALALLAGAVLTLRLLPPAARLAERRAARGRGLTAPLAGWQLSRRPLRATGPVLLLVLAVALGMLTIGHGASWDRSQDDQADFRAGAPVRVLGGGTEPFGRGGAYGAIPGVRAAVPAARLDFGLSGGRRATVLALDTAMARDELTLRHDLADAPPDRLLAPLDPAYAAPDAKSPPAPPRNTPRPPQGTTSPGHDAAASAGASASAARGSASRVQGFASSGQDAAASAGASASAARGSASRVQGFASSGQDAAASAGASASAAPGSAPPAQGSASAAGFSASAARDSASPGRGAALAAGASVSAAPGSASPVQGTASAAGFSASAARGSATATQSAAASASDFASPAQGAAASAADSATAAQGAAASARGASPSPSSAAPAAITVPGDTARLALGLTLDGGSGPGRARAADLTLTVEDRHGVPYRVPLGALPADGRPRTLTADLARAAGAPDGRPAGPLSLTALDIDQRGQPLRTVPARLTLTALRAVTADGAPRPVTVPPGLDWRARATVAPGHDPQDERQAPPAVTGVRSTSATPLDLAYHPGRTAPDAWPPGERIVTVRVTLGAPATSPPAALATDRFLESTGARTGSVVRVPMPGGDLTVRIAGTLRALPTTGPGAGAATGGEDGGALLLDLRAVNRVLSARPGSPPPSLPPTEWWLFTAPGAADRAATALRNRADTDPAQVVVRDEIAARLHGDPLGAGPRAALLAATVAAALLAAVGFAVSTAGALRERSAEFAVLRALGAPRRQTARLVALEQSLLIAVALVIGPLLGALLTRALVPLVVLTGEATRPVPGVLVALPPGRIALLLLAVAAAPLATVAVTALRGADPATALRARGGE</sequence>
<dbReference type="PANTHER" id="PTHR30572:SF4">
    <property type="entry name" value="ABC TRANSPORTER PERMEASE YTRF"/>
    <property type="match status" value="1"/>
</dbReference>
<reference evidence="11" key="1">
    <citation type="journal article" date="2019" name="Int. J. Syst. Evol. Microbiol.">
        <title>The Global Catalogue of Microorganisms (GCM) 10K type strain sequencing project: providing services to taxonomists for standard genome sequencing and annotation.</title>
        <authorList>
            <consortium name="The Broad Institute Genomics Platform"/>
            <consortium name="The Broad Institute Genome Sequencing Center for Infectious Disease"/>
            <person name="Wu L."/>
            <person name="Ma J."/>
        </authorList>
    </citation>
    <scope>NUCLEOTIDE SEQUENCE [LARGE SCALE GENOMIC DNA]</scope>
    <source>
        <strain evidence="11">CGMCC 4.1648</strain>
    </source>
</reference>
<proteinExistence type="inferred from homology"/>
<dbReference type="InterPro" id="IPR003838">
    <property type="entry name" value="ABC3_permease_C"/>
</dbReference>
<accession>A0ABV9XFW1</accession>
<dbReference type="PANTHER" id="PTHR30572">
    <property type="entry name" value="MEMBRANE COMPONENT OF TRANSPORTER-RELATED"/>
    <property type="match status" value="1"/>
</dbReference>
<feature type="transmembrane region" description="Helical" evidence="8">
    <location>
        <begin position="528"/>
        <end position="548"/>
    </location>
</feature>
<protein>
    <submittedName>
        <fullName evidence="10">FtsX-like permease family protein</fullName>
    </submittedName>
</protein>
<dbReference type="RefSeq" id="WP_345687179.1">
    <property type="nucleotide sequence ID" value="NZ_BAABIT010000001.1"/>
</dbReference>
<evidence type="ECO:0000256" key="8">
    <source>
        <dbReference type="SAM" id="Phobius"/>
    </source>
</evidence>
<evidence type="ECO:0000313" key="11">
    <source>
        <dbReference type="Proteomes" id="UP001595829"/>
    </source>
</evidence>
<comment type="similarity">
    <text evidence="6">Belongs to the ABC-4 integral membrane protein family.</text>
</comment>
<evidence type="ECO:0000313" key="10">
    <source>
        <dbReference type="EMBL" id="MFC5023847.1"/>
    </source>
</evidence>
<feature type="transmembrane region" description="Helical" evidence="8">
    <location>
        <begin position="341"/>
        <end position="364"/>
    </location>
</feature>
<feature type="transmembrane region" description="Helical" evidence="8">
    <location>
        <begin position="468"/>
        <end position="491"/>
    </location>
</feature>
<evidence type="ECO:0000256" key="1">
    <source>
        <dbReference type="ARBA" id="ARBA00004651"/>
    </source>
</evidence>
<comment type="subcellular location">
    <subcellularLocation>
        <location evidence="1">Cell membrane</location>
        <topology evidence="1">Multi-pass membrane protein</topology>
    </subcellularLocation>
</comment>
<evidence type="ECO:0000256" key="4">
    <source>
        <dbReference type="ARBA" id="ARBA00022989"/>
    </source>
</evidence>
<feature type="compositionally biased region" description="Pro residues" evidence="7">
    <location>
        <begin position="647"/>
        <end position="660"/>
    </location>
</feature>
<evidence type="ECO:0000256" key="5">
    <source>
        <dbReference type="ARBA" id="ARBA00023136"/>
    </source>
</evidence>
<feature type="transmembrane region" description="Helical" evidence="8">
    <location>
        <begin position="392"/>
        <end position="415"/>
    </location>
</feature>
<comment type="caution">
    <text evidence="10">The sequence shown here is derived from an EMBL/GenBank/DDBJ whole genome shotgun (WGS) entry which is preliminary data.</text>
</comment>
<feature type="compositionally biased region" description="Low complexity" evidence="7">
    <location>
        <begin position="631"/>
        <end position="646"/>
    </location>
</feature>
<dbReference type="Proteomes" id="UP001595829">
    <property type="component" value="Unassembled WGS sequence"/>
</dbReference>
<keyword evidence="5 8" id="KW-0472">Membrane</keyword>
<name>A0ABV9XFW1_9ACTN</name>
<feature type="domain" description="ABC3 transporter permease C-terminal" evidence="9">
    <location>
        <begin position="1186"/>
        <end position="1303"/>
    </location>
</feature>
<feature type="transmembrane region" description="Helical" evidence="8">
    <location>
        <begin position="1236"/>
        <end position="1262"/>
    </location>
</feature>
<keyword evidence="3 8" id="KW-0812">Transmembrane</keyword>
<evidence type="ECO:0000256" key="2">
    <source>
        <dbReference type="ARBA" id="ARBA00022475"/>
    </source>
</evidence>
<feature type="transmembrane region" description="Helical" evidence="8">
    <location>
        <begin position="1181"/>
        <end position="1200"/>
    </location>
</feature>
<dbReference type="EMBL" id="JBHSJD010000013">
    <property type="protein sequence ID" value="MFC5023847.1"/>
    <property type="molecule type" value="Genomic_DNA"/>
</dbReference>